<keyword evidence="7" id="KW-1185">Reference proteome</keyword>
<dbReference type="PROSITE" id="PS50949">
    <property type="entry name" value="HTH_GNTR"/>
    <property type="match status" value="1"/>
</dbReference>
<keyword evidence="2" id="KW-0238">DNA-binding</keyword>
<feature type="domain" description="HTH gntR-type" evidence="5">
    <location>
        <begin position="58"/>
        <end position="125"/>
    </location>
</feature>
<dbReference type="PANTHER" id="PTHR43537:SF45">
    <property type="entry name" value="GNTR FAMILY REGULATORY PROTEIN"/>
    <property type="match status" value="1"/>
</dbReference>
<evidence type="ECO:0000256" key="1">
    <source>
        <dbReference type="ARBA" id="ARBA00023015"/>
    </source>
</evidence>
<dbReference type="SUPFAM" id="SSF46785">
    <property type="entry name" value="Winged helix' DNA-binding domain"/>
    <property type="match status" value="1"/>
</dbReference>
<dbReference type="Gene3D" id="1.20.120.530">
    <property type="entry name" value="GntR ligand-binding domain-like"/>
    <property type="match status" value="1"/>
</dbReference>
<evidence type="ECO:0000259" key="5">
    <source>
        <dbReference type="PROSITE" id="PS50949"/>
    </source>
</evidence>
<dbReference type="GO" id="GO:0003677">
    <property type="term" value="F:DNA binding"/>
    <property type="evidence" value="ECO:0007669"/>
    <property type="project" value="UniProtKB-KW"/>
</dbReference>
<dbReference type="SMART" id="SM00345">
    <property type="entry name" value="HTH_GNTR"/>
    <property type="match status" value="1"/>
</dbReference>
<name>A0A6N9H6V0_9MICO</name>
<dbReference type="SUPFAM" id="SSF48008">
    <property type="entry name" value="GntR ligand-binding domain-like"/>
    <property type="match status" value="1"/>
</dbReference>
<keyword evidence="1" id="KW-0805">Transcription regulation</keyword>
<dbReference type="SMART" id="SM00895">
    <property type="entry name" value="FCD"/>
    <property type="match status" value="1"/>
</dbReference>
<accession>A0A6N9H6V0</accession>
<evidence type="ECO:0000313" key="7">
    <source>
        <dbReference type="Proteomes" id="UP000469215"/>
    </source>
</evidence>
<dbReference type="InterPro" id="IPR036388">
    <property type="entry name" value="WH-like_DNA-bd_sf"/>
</dbReference>
<gene>
    <name evidence="6" type="ORF">GSY69_06815</name>
</gene>
<reference evidence="6 7" key="1">
    <citation type="submission" date="2020-01" db="EMBL/GenBank/DDBJ databases">
        <authorList>
            <person name="Deng T."/>
        </authorList>
    </citation>
    <scope>NUCLEOTIDE SEQUENCE [LARGE SCALE GENOMIC DNA]</scope>
    <source>
        <strain evidence="6 7">5221</strain>
    </source>
</reference>
<dbReference type="InterPro" id="IPR011711">
    <property type="entry name" value="GntR_C"/>
</dbReference>
<dbReference type="CDD" id="cd07377">
    <property type="entry name" value="WHTH_GntR"/>
    <property type="match status" value="1"/>
</dbReference>
<protein>
    <submittedName>
        <fullName evidence="6">GntR family transcriptional regulator</fullName>
    </submittedName>
</protein>
<dbReference type="RefSeq" id="WP_160953120.1">
    <property type="nucleotide sequence ID" value="NZ_WWEQ01000022.1"/>
</dbReference>
<dbReference type="EMBL" id="WWEQ01000022">
    <property type="protein sequence ID" value="MYM19689.1"/>
    <property type="molecule type" value="Genomic_DNA"/>
</dbReference>
<evidence type="ECO:0000256" key="3">
    <source>
        <dbReference type="ARBA" id="ARBA00023163"/>
    </source>
</evidence>
<feature type="compositionally biased region" description="Low complexity" evidence="4">
    <location>
        <begin position="1"/>
        <end position="10"/>
    </location>
</feature>
<keyword evidence="3" id="KW-0804">Transcription</keyword>
<sequence length="270" mass="27983">MRHAGTAAAGADGGQRSSAPIAHTACTGAAENGGTADGGAADRSTEDRNTEDRGAEDGTARSRAHAELMGLIAGGQLSVGDKLSEVALAARLGVSRNTLREAFAALAADGLVERIPHRGVFVAEPTQREIAEIYRLRILLEAGALQWADGLDTAGLRAIVERGLAARSAGDHVGTAAANQDFHTAIVAAAGSRHADALMRRVSALMRLAFARASRLEDQFHARFAEGNLRVVELLERGDRAGAAASMRAYLDDARAELGALGDPPAPPGR</sequence>
<dbReference type="PANTHER" id="PTHR43537">
    <property type="entry name" value="TRANSCRIPTIONAL REGULATOR, GNTR FAMILY"/>
    <property type="match status" value="1"/>
</dbReference>
<dbReference type="GO" id="GO:0003700">
    <property type="term" value="F:DNA-binding transcription factor activity"/>
    <property type="evidence" value="ECO:0007669"/>
    <property type="project" value="InterPro"/>
</dbReference>
<feature type="region of interest" description="Disordered" evidence="4">
    <location>
        <begin position="1"/>
        <end position="61"/>
    </location>
</feature>
<comment type="caution">
    <text evidence="6">The sequence shown here is derived from an EMBL/GenBank/DDBJ whole genome shotgun (WGS) entry which is preliminary data.</text>
</comment>
<evidence type="ECO:0000256" key="4">
    <source>
        <dbReference type="SAM" id="MobiDB-lite"/>
    </source>
</evidence>
<dbReference type="Proteomes" id="UP000469215">
    <property type="component" value="Unassembled WGS sequence"/>
</dbReference>
<feature type="compositionally biased region" description="Basic and acidic residues" evidence="4">
    <location>
        <begin position="43"/>
        <end position="61"/>
    </location>
</feature>
<dbReference type="PRINTS" id="PR00035">
    <property type="entry name" value="HTHGNTR"/>
</dbReference>
<dbReference type="InterPro" id="IPR008920">
    <property type="entry name" value="TF_FadR/GntR_C"/>
</dbReference>
<dbReference type="Pfam" id="PF07729">
    <property type="entry name" value="FCD"/>
    <property type="match status" value="1"/>
</dbReference>
<organism evidence="6 7">
    <name type="scientific">Brevibacterium rongguiense</name>
    <dbReference type="NCBI Taxonomy" id="2695267"/>
    <lineage>
        <taxon>Bacteria</taxon>
        <taxon>Bacillati</taxon>
        <taxon>Actinomycetota</taxon>
        <taxon>Actinomycetes</taxon>
        <taxon>Micrococcales</taxon>
        <taxon>Brevibacteriaceae</taxon>
        <taxon>Brevibacterium</taxon>
    </lineage>
</organism>
<evidence type="ECO:0000313" key="6">
    <source>
        <dbReference type="EMBL" id="MYM19689.1"/>
    </source>
</evidence>
<proteinExistence type="predicted"/>
<dbReference type="InterPro" id="IPR000524">
    <property type="entry name" value="Tscrpt_reg_HTH_GntR"/>
</dbReference>
<dbReference type="Gene3D" id="1.10.10.10">
    <property type="entry name" value="Winged helix-like DNA-binding domain superfamily/Winged helix DNA-binding domain"/>
    <property type="match status" value="1"/>
</dbReference>
<dbReference type="AlphaFoldDB" id="A0A6N9H6V0"/>
<dbReference type="InterPro" id="IPR036390">
    <property type="entry name" value="WH_DNA-bd_sf"/>
</dbReference>
<dbReference type="Pfam" id="PF00392">
    <property type="entry name" value="GntR"/>
    <property type="match status" value="1"/>
</dbReference>
<evidence type="ECO:0000256" key="2">
    <source>
        <dbReference type="ARBA" id="ARBA00023125"/>
    </source>
</evidence>